<gene>
    <name evidence="1" type="ORF">C0J50_2866</name>
</gene>
<dbReference type="GO" id="GO:0005952">
    <property type="term" value="C:cAMP-dependent protein kinase complex"/>
    <property type="evidence" value="ECO:0007669"/>
    <property type="project" value="TreeGrafter"/>
</dbReference>
<dbReference type="Pfam" id="PF14469">
    <property type="entry name" value="AKAP28"/>
    <property type="match status" value="1"/>
</dbReference>
<protein>
    <submittedName>
        <fullName evidence="1">A-kinase anchor protein 14</fullName>
    </submittedName>
</protein>
<evidence type="ECO:0000313" key="2">
    <source>
        <dbReference type="Proteomes" id="UP001205998"/>
    </source>
</evidence>
<dbReference type="PANTHER" id="PTHR35075">
    <property type="entry name" value="A-KINASE ANCHOR PROTEIN 14"/>
    <property type="match status" value="1"/>
</dbReference>
<accession>A0AAD5FTS4</accession>
<organism evidence="1 2">
    <name type="scientific">Silurus asotus</name>
    <name type="common">Amur catfish</name>
    <name type="synonym">Parasilurus asotus</name>
    <dbReference type="NCBI Taxonomy" id="30991"/>
    <lineage>
        <taxon>Eukaryota</taxon>
        <taxon>Metazoa</taxon>
        <taxon>Chordata</taxon>
        <taxon>Craniata</taxon>
        <taxon>Vertebrata</taxon>
        <taxon>Euteleostomi</taxon>
        <taxon>Actinopterygii</taxon>
        <taxon>Neopterygii</taxon>
        <taxon>Teleostei</taxon>
        <taxon>Ostariophysi</taxon>
        <taxon>Siluriformes</taxon>
        <taxon>Siluridae</taxon>
        <taxon>Silurus</taxon>
    </lineage>
</organism>
<proteinExistence type="predicted"/>
<feature type="non-terminal residue" evidence="1">
    <location>
        <position position="173"/>
    </location>
</feature>
<comment type="caution">
    <text evidence="1">The sequence shown here is derived from an EMBL/GenBank/DDBJ whole genome shotgun (WGS) entry which is preliminary data.</text>
</comment>
<keyword evidence="2" id="KW-1185">Reference proteome</keyword>
<dbReference type="InterPro" id="IPR053084">
    <property type="entry name" value="AKAP"/>
</dbReference>
<dbReference type="PANTHER" id="PTHR35075:SF1">
    <property type="entry name" value="A-KINASE ANCHOR PROTEIN 14"/>
    <property type="match status" value="1"/>
</dbReference>
<evidence type="ECO:0000313" key="1">
    <source>
        <dbReference type="EMBL" id="KAI5628376.1"/>
    </source>
</evidence>
<reference evidence="1" key="1">
    <citation type="submission" date="2018-07" db="EMBL/GenBank/DDBJ databases">
        <title>Comparative genomics of catfishes provides insights into carnivory and benthic adaptation.</title>
        <authorList>
            <person name="Zhang Y."/>
            <person name="Wang D."/>
            <person name="Peng Z."/>
            <person name="Zheng S."/>
            <person name="Shao F."/>
            <person name="Tao W."/>
        </authorList>
    </citation>
    <scope>NUCLEOTIDE SEQUENCE</scope>
    <source>
        <strain evidence="1">Chongqing</strain>
    </source>
</reference>
<dbReference type="Proteomes" id="UP001205998">
    <property type="component" value="Unassembled WGS sequence"/>
</dbReference>
<dbReference type="GO" id="GO:0034237">
    <property type="term" value="F:protein kinase A regulatory subunit binding"/>
    <property type="evidence" value="ECO:0007669"/>
    <property type="project" value="TreeGrafter"/>
</dbReference>
<sequence length="173" mass="20305">SHNPMDPKVEDDLLDLRASEIESGLDAQADPQPEESTQPDFEIKNIDWVACKDFTLSVGKKQIEEYMCTWEMNPKWLFCVQFLQERELEYEKQFLYRALWSIPTSRRPIPAHTASVYFTISISKIKPQTNPVQVRFQLEFSKTTHVPGKTIFREKWLNDSIENKSLLMETITF</sequence>
<dbReference type="AlphaFoldDB" id="A0AAD5FTS4"/>
<name>A0AAD5FTS4_SILAS</name>
<feature type="non-terminal residue" evidence="1">
    <location>
        <position position="1"/>
    </location>
</feature>
<dbReference type="EMBL" id="MU545793">
    <property type="protein sequence ID" value="KAI5628376.1"/>
    <property type="molecule type" value="Genomic_DNA"/>
</dbReference>
<dbReference type="InterPro" id="IPR025663">
    <property type="entry name" value="AKAP_28"/>
</dbReference>